<evidence type="ECO:0000313" key="2">
    <source>
        <dbReference type="Proteomes" id="UP000479190"/>
    </source>
</evidence>
<sequence length="104" mass="12142">MGAGKFHVISKSLRKNCGDENLFRIIVEKKKLLKIFCKKNLYKNCGEKKIDFRKIGEAKMLDEKFQRVIYRINVDQLKTNGDSPTKPRGCFEHELANKSKIHED</sequence>
<protein>
    <submittedName>
        <fullName evidence="1">Uncharacterized protein</fullName>
    </submittedName>
</protein>
<name>A0A6H5IUQ8_9HYME</name>
<accession>A0A6H5IUQ8</accession>
<keyword evidence="2" id="KW-1185">Reference proteome</keyword>
<organism evidence="1 2">
    <name type="scientific">Trichogramma brassicae</name>
    <dbReference type="NCBI Taxonomy" id="86971"/>
    <lineage>
        <taxon>Eukaryota</taxon>
        <taxon>Metazoa</taxon>
        <taxon>Ecdysozoa</taxon>
        <taxon>Arthropoda</taxon>
        <taxon>Hexapoda</taxon>
        <taxon>Insecta</taxon>
        <taxon>Pterygota</taxon>
        <taxon>Neoptera</taxon>
        <taxon>Endopterygota</taxon>
        <taxon>Hymenoptera</taxon>
        <taxon>Apocrita</taxon>
        <taxon>Proctotrupomorpha</taxon>
        <taxon>Chalcidoidea</taxon>
        <taxon>Trichogrammatidae</taxon>
        <taxon>Trichogramma</taxon>
    </lineage>
</organism>
<dbReference type="EMBL" id="CADCXV010001152">
    <property type="protein sequence ID" value="CAB0042090.1"/>
    <property type="molecule type" value="Genomic_DNA"/>
</dbReference>
<dbReference type="Proteomes" id="UP000479190">
    <property type="component" value="Unassembled WGS sequence"/>
</dbReference>
<proteinExistence type="predicted"/>
<dbReference type="AlphaFoldDB" id="A0A6H5IUQ8"/>
<evidence type="ECO:0000313" key="1">
    <source>
        <dbReference type="EMBL" id="CAB0042090.1"/>
    </source>
</evidence>
<reference evidence="1 2" key="1">
    <citation type="submission" date="2020-02" db="EMBL/GenBank/DDBJ databases">
        <authorList>
            <person name="Ferguson B K."/>
        </authorList>
    </citation>
    <scope>NUCLEOTIDE SEQUENCE [LARGE SCALE GENOMIC DNA]</scope>
</reference>
<gene>
    <name evidence="1" type="ORF">TBRA_LOCUS13731</name>
</gene>